<organism evidence="3 4">
    <name type="scientific">Gallibacterium anatis</name>
    <dbReference type="NCBI Taxonomy" id="750"/>
    <lineage>
        <taxon>Bacteria</taxon>
        <taxon>Pseudomonadati</taxon>
        <taxon>Pseudomonadota</taxon>
        <taxon>Gammaproteobacteria</taxon>
        <taxon>Pasteurellales</taxon>
        <taxon>Pasteurellaceae</taxon>
        <taxon>Gallibacterium</taxon>
    </lineage>
</organism>
<evidence type="ECO:0000313" key="3">
    <source>
        <dbReference type="EMBL" id="HJF72569.1"/>
    </source>
</evidence>
<dbReference type="Pfam" id="PF07282">
    <property type="entry name" value="Cas12f1-like_TNB"/>
    <property type="match status" value="1"/>
</dbReference>
<dbReference type="EMBL" id="DYVQ01000001">
    <property type="protein sequence ID" value="HJF72569.1"/>
    <property type="molecule type" value="Genomic_DNA"/>
</dbReference>
<dbReference type="AlphaFoldDB" id="A0A921H772"/>
<evidence type="ECO:0000256" key="1">
    <source>
        <dbReference type="ARBA" id="ARBA00023125"/>
    </source>
</evidence>
<proteinExistence type="predicted"/>
<keyword evidence="1" id="KW-0238">DNA-binding</keyword>
<name>A0A921H772_9PAST</name>
<dbReference type="Proteomes" id="UP000749334">
    <property type="component" value="Unassembled WGS sequence"/>
</dbReference>
<feature type="domain" description="Cas12f1-like TNB" evidence="2">
    <location>
        <begin position="17"/>
        <end position="83"/>
    </location>
</feature>
<reference evidence="3" key="1">
    <citation type="journal article" date="2021" name="PeerJ">
        <title>Extensive microbial diversity within the chicken gut microbiome revealed by metagenomics and culture.</title>
        <authorList>
            <person name="Gilroy R."/>
            <person name="Ravi A."/>
            <person name="Getino M."/>
            <person name="Pursley I."/>
            <person name="Horton D.L."/>
            <person name="Alikhan N.F."/>
            <person name="Baker D."/>
            <person name="Gharbi K."/>
            <person name="Hall N."/>
            <person name="Watson M."/>
            <person name="Adriaenssens E.M."/>
            <person name="Foster-Nyarko E."/>
            <person name="Jarju S."/>
            <person name="Secka A."/>
            <person name="Antonio M."/>
            <person name="Oren A."/>
            <person name="Chaudhuri R.R."/>
            <person name="La Ragione R."/>
            <person name="Hildebrand F."/>
            <person name="Pallen M.J."/>
        </authorList>
    </citation>
    <scope>NUCLEOTIDE SEQUENCE</scope>
    <source>
        <strain evidence="3">ChiHjej11B10-15683</strain>
    </source>
</reference>
<sequence>NVKQKSGLNRSILDQSWFEFRRQLSYKTQWRGGFLVAVPAQNTSRTCPCCSHIAKENRQTQANFECVECGYTENADVVGALNVLGRGRAIVHA</sequence>
<reference evidence="3" key="2">
    <citation type="submission" date="2021-09" db="EMBL/GenBank/DDBJ databases">
        <authorList>
            <person name="Gilroy R."/>
        </authorList>
    </citation>
    <scope>NUCLEOTIDE SEQUENCE</scope>
    <source>
        <strain evidence="3">ChiHjej11B10-15683</strain>
    </source>
</reference>
<feature type="non-terminal residue" evidence="3">
    <location>
        <position position="1"/>
    </location>
</feature>
<accession>A0A921H772</accession>
<evidence type="ECO:0000313" key="4">
    <source>
        <dbReference type="Proteomes" id="UP000749334"/>
    </source>
</evidence>
<evidence type="ECO:0000259" key="2">
    <source>
        <dbReference type="Pfam" id="PF07282"/>
    </source>
</evidence>
<dbReference type="InterPro" id="IPR010095">
    <property type="entry name" value="Cas12f1-like_TNB"/>
</dbReference>
<dbReference type="GO" id="GO:0003677">
    <property type="term" value="F:DNA binding"/>
    <property type="evidence" value="ECO:0007669"/>
    <property type="project" value="UniProtKB-KW"/>
</dbReference>
<gene>
    <name evidence="3" type="ORF">K8W15_00005</name>
</gene>
<protein>
    <submittedName>
        <fullName evidence="3">Transposase</fullName>
    </submittedName>
</protein>
<comment type="caution">
    <text evidence="3">The sequence shown here is derived from an EMBL/GenBank/DDBJ whole genome shotgun (WGS) entry which is preliminary data.</text>
</comment>